<evidence type="ECO:0000313" key="3">
    <source>
        <dbReference type="EMBL" id="KAA9111361.1"/>
    </source>
</evidence>
<dbReference type="OrthoDB" id="5149466at2"/>
<gene>
    <name evidence="3" type="ORF">F6B43_07215</name>
</gene>
<evidence type="ECO:0000256" key="1">
    <source>
        <dbReference type="SAM" id="SignalP"/>
    </source>
</evidence>
<dbReference type="AlphaFoldDB" id="A0A5J5J5R4"/>
<dbReference type="EMBL" id="VYSA01000001">
    <property type="protein sequence ID" value="KAA9111361.1"/>
    <property type="molecule type" value="Genomic_DNA"/>
</dbReference>
<dbReference type="PANTHER" id="PTHR34512">
    <property type="entry name" value="CELL SURFACE PROTEIN"/>
    <property type="match status" value="1"/>
</dbReference>
<sequence>MPVGVAGRRRRRRLIAAVSVTSVVAMGAGALLVAADVRAPDPPGAAGVFVPADGSADWVRTGTDVVQRENGRTVGASVLFEFAQQALFTAWSDYSIDSIGTAANWSVVWAGGTDPASAPRDLYSLDGGAVGLVMTTGTSTGLVYTPALRVLAADARPGSSWSSEGTAHSAVPGGDGTQAVSFDYAARFAARAPQDPAVREFAVDGCVEVEAHLVFRATGVAPAAPITIDDVSLWCPGAGIVASSTSTGGAAPRRSVPVVAPTARGVTNDTAVSQWSSPELWRAQAVSPTAVDATFGPTPRALSPALQPIAVGDTIVVADIHTGDVSFLTASGGGEPAGLVENRIVRPGGDVTVLAAIGDAIVVATSQRRLVAYAPDGTRRWDRPLADIVFVPPIGDGGTGILIAGSDGTLTDVDAATGAERWDAPLSGDGLTHLVRDGGTVVVADQTGRITAVSIDEGTVSWTVDGPVITALTAVGGAVYAAADDTSVARLDGADGHSEWVSSAGTGVDQLAVVAGRIIALTWEDLIAFDAASGAPAWRSPGADRMVSDDEAVIVEGRGAARLIDADGAQGQQWPVEADGTAAARYLVALPDQVWIFDTATGATRIGP</sequence>
<dbReference type="InterPro" id="IPR018391">
    <property type="entry name" value="PQQ_b-propeller_rpt"/>
</dbReference>
<dbReference type="RefSeq" id="WP_150448130.1">
    <property type="nucleotide sequence ID" value="NZ_VYSA01000001.1"/>
</dbReference>
<dbReference type="SUPFAM" id="SSF50998">
    <property type="entry name" value="Quinoprotein alcohol dehydrogenase-like"/>
    <property type="match status" value="1"/>
</dbReference>
<dbReference type="InterPro" id="IPR015943">
    <property type="entry name" value="WD40/YVTN_repeat-like_dom_sf"/>
</dbReference>
<comment type="caution">
    <text evidence="3">The sequence shown here is derived from an EMBL/GenBank/DDBJ whole genome shotgun (WGS) entry which is preliminary data.</text>
</comment>
<organism evidence="3 4">
    <name type="scientific">Microbacterium rhizomatis</name>
    <dbReference type="NCBI Taxonomy" id="1631477"/>
    <lineage>
        <taxon>Bacteria</taxon>
        <taxon>Bacillati</taxon>
        <taxon>Actinomycetota</taxon>
        <taxon>Actinomycetes</taxon>
        <taxon>Micrococcales</taxon>
        <taxon>Microbacteriaceae</taxon>
        <taxon>Microbacterium</taxon>
    </lineage>
</organism>
<dbReference type="Proteomes" id="UP000325827">
    <property type="component" value="Unassembled WGS sequence"/>
</dbReference>
<accession>A0A5J5J5R4</accession>
<name>A0A5J5J5R4_9MICO</name>
<feature type="signal peptide" evidence="1">
    <location>
        <begin position="1"/>
        <end position="27"/>
    </location>
</feature>
<reference evidence="4" key="1">
    <citation type="submission" date="2019-09" db="EMBL/GenBank/DDBJ databases">
        <title>Mumia zhuanghuii sp. nov. isolated from the intestinal contents of plateau pika (Ochotona curzoniae) in the Qinghai-Tibet plateau of China.</title>
        <authorList>
            <person name="Tian Z."/>
        </authorList>
    </citation>
    <scope>NUCLEOTIDE SEQUENCE [LARGE SCALE GENOMIC DNA]</scope>
    <source>
        <strain evidence="4">JCM 30598</strain>
    </source>
</reference>
<feature type="chain" id="PRO_5038642279" evidence="1">
    <location>
        <begin position="28"/>
        <end position="608"/>
    </location>
</feature>
<dbReference type="InterPro" id="IPR011047">
    <property type="entry name" value="Quinoprotein_ADH-like_sf"/>
</dbReference>
<proteinExistence type="predicted"/>
<keyword evidence="1" id="KW-0732">Signal</keyword>
<evidence type="ECO:0000313" key="4">
    <source>
        <dbReference type="Proteomes" id="UP000325827"/>
    </source>
</evidence>
<feature type="domain" description="Pyrrolo-quinoline quinone repeat" evidence="2">
    <location>
        <begin position="407"/>
        <end position="544"/>
    </location>
</feature>
<evidence type="ECO:0000259" key="2">
    <source>
        <dbReference type="Pfam" id="PF13360"/>
    </source>
</evidence>
<dbReference type="Gene3D" id="2.130.10.10">
    <property type="entry name" value="YVTN repeat-like/Quinoprotein amine dehydrogenase"/>
    <property type="match status" value="1"/>
</dbReference>
<keyword evidence="4" id="KW-1185">Reference proteome</keyword>
<protein>
    <submittedName>
        <fullName evidence="3">PQQ-like beta-propeller repeat protein</fullName>
    </submittedName>
</protein>
<dbReference type="PANTHER" id="PTHR34512:SF30">
    <property type="entry name" value="OUTER MEMBRANE PROTEIN ASSEMBLY FACTOR BAMB"/>
    <property type="match status" value="1"/>
</dbReference>
<dbReference type="SMART" id="SM00564">
    <property type="entry name" value="PQQ"/>
    <property type="match status" value="5"/>
</dbReference>
<dbReference type="Pfam" id="PF13360">
    <property type="entry name" value="PQQ_2"/>
    <property type="match status" value="1"/>
</dbReference>
<dbReference type="InterPro" id="IPR002372">
    <property type="entry name" value="PQQ_rpt_dom"/>
</dbReference>